<organism evidence="2">
    <name type="scientific">Candidatus Methanogaster sp. ANME-2c ERB4</name>
    <dbReference type="NCBI Taxonomy" id="2759911"/>
    <lineage>
        <taxon>Archaea</taxon>
        <taxon>Methanobacteriati</taxon>
        <taxon>Methanobacteriota</taxon>
        <taxon>Stenosarchaea group</taxon>
        <taxon>Methanomicrobia</taxon>
        <taxon>Methanosarcinales</taxon>
        <taxon>ANME-2 cluster</taxon>
        <taxon>Candidatus Methanogasteraceae</taxon>
        <taxon>Candidatus Methanogaster</taxon>
    </lineage>
</organism>
<feature type="compositionally biased region" description="Polar residues" evidence="1">
    <location>
        <begin position="1"/>
        <end position="12"/>
    </location>
</feature>
<dbReference type="AlphaFoldDB" id="A0A7G9Y374"/>
<proteinExistence type="predicted"/>
<dbReference type="EMBL" id="MT630742">
    <property type="protein sequence ID" value="QNO42458.1"/>
    <property type="molecule type" value="Genomic_DNA"/>
</dbReference>
<reference evidence="2" key="1">
    <citation type="submission" date="2020-06" db="EMBL/GenBank/DDBJ databases">
        <title>Unique genomic features of the anaerobic methanotrophic archaea.</title>
        <authorList>
            <person name="Chadwick G.L."/>
            <person name="Skennerton C.T."/>
            <person name="Laso-Perez R."/>
            <person name="Leu A.O."/>
            <person name="Speth D.R."/>
            <person name="Yu H."/>
            <person name="Morgan-Lang C."/>
            <person name="Hatzenpichler R."/>
            <person name="Goudeau D."/>
            <person name="Malmstrom R."/>
            <person name="Brazelton W.J."/>
            <person name="Woyke T."/>
            <person name="Hallam S.J."/>
            <person name="Tyson G.W."/>
            <person name="Wegener G."/>
            <person name="Boetius A."/>
            <person name="Orphan V."/>
        </authorList>
    </citation>
    <scope>NUCLEOTIDE SEQUENCE</scope>
</reference>
<accession>A0A7G9Y374</accession>
<evidence type="ECO:0000256" key="1">
    <source>
        <dbReference type="SAM" id="MobiDB-lite"/>
    </source>
</evidence>
<evidence type="ECO:0000313" key="2">
    <source>
        <dbReference type="EMBL" id="QNO42458.1"/>
    </source>
</evidence>
<sequence length="94" mass="9955">MRSTSDCNSVIESSASSSERNVVPGSFAIADSAAKQVAHDRIVVCVDASKDEIMENPIVSSMTPSASYMNWSMSTSASSEEMFLTRVLTSAAVV</sequence>
<name>A0A7G9Y374_9EURY</name>
<feature type="region of interest" description="Disordered" evidence="1">
    <location>
        <begin position="1"/>
        <end position="21"/>
    </location>
</feature>
<protein>
    <submittedName>
        <fullName evidence="2">Uncharacterized protein</fullName>
    </submittedName>
</protein>
<gene>
    <name evidence="2" type="ORF">LBOOMNCC_00011</name>
</gene>